<evidence type="ECO:0000259" key="3">
    <source>
        <dbReference type="Pfam" id="PF25917"/>
    </source>
</evidence>
<feature type="domain" description="Multidrug resistance protein MdtA-like barrel-sandwich hybrid" evidence="3">
    <location>
        <begin position="44"/>
        <end position="233"/>
    </location>
</feature>
<comment type="subcellular location">
    <subcellularLocation>
        <location evidence="1">Cell envelope</location>
    </subcellularLocation>
</comment>
<feature type="compositionally biased region" description="Polar residues" evidence="2">
    <location>
        <begin position="135"/>
        <end position="145"/>
    </location>
</feature>
<dbReference type="InterPro" id="IPR058625">
    <property type="entry name" value="MdtA-like_BSH"/>
</dbReference>
<evidence type="ECO:0000313" key="6">
    <source>
        <dbReference type="Proteomes" id="UP000680839"/>
    </source>
</evidence>
<dbReference type="Pfam" id="PF25963">
    <property type="entry name" value="Beta-barrel_AAEA"/>
    <property type="match status" value="1"/>
</dbReference>
<name>A0A975NBW3_9BRAD</name>
<gene>
    <name evidence="5" type="ORF">KMZ29_18520</name>
</gene>
<dbReference type="GO" id="GO:0030313">
    <property type="term" value="C:cell envelope"/>
    <property type="evidence" value="ECO:0007669"/>
    <property type="project" value="UniProtKB-SubCell"/>
</dbReference>
<evidence type="ECO:0000259" key="4">
    <source>
        <dbReference type="Pfam" id="PF25963"/>
    </source>
</evidence>
<dbReference type="Gene3D" id="2.40.50.100">
    <property type="match status" value="1"/>
</dbReference>
<dbReference type="GO" id="GO:0055085">
    <property type="term" value="P:transmembrane transport"/>
    <property type="evidence" value="ECO:0007669"/>
    <property type="project" value="InterPro"/>
</dbReference>
<dbReference type="InterPro" id="IPR050739">
    <property type="entry name" value="MFP"/>
</dbReference>
<protein>
    <submittedName>
        <fullName evidence="5">HlyD family secretion protein</fullName>
    </submittedName>
</protein>
<dbReference type="PANTHER" id="PTHR30386">
    <property type="entry name" value="MEMBRANE FUSION SUBUNIT OF EMRAB-TOLC MULTIDRUG EFFLUX PUMP"/>
    <property type="match status" value="1"/>
</dbReference>
<evidence type="ECO:0000256" key="1">
    <source>
        <dbReference type="ARBA" id="ARBA00004196"/>
    </source>
</evidence>
<dbReference type="AlphaFoldDB" id="A0A975NBW3"/>
<sequence>MMKRLRPWALVGVPVLVLLGALIVWLQGGRYASTENAYVKADITQVASEVPGRIVDVRVRDHAVVAAGDVLLRLDPAAYQLALAKAEAEIDSARAAVEQLKVSLREIRAEATEAENKLLYLQTQAKRHRDLSGRGVTSTARVEQANSEEQEGQDRLAVLQQRIARVEAALGGKPDRPTDQYAAVREKQALRDRAALDLAYTEIKAPRAGVVVNFRLQLGEQVKAQTPLFALVTDRRPWLEANFKETDLTHVAVGQKAKVILDMHPDITWDAEVESISPATGAEFAILPAQNASGNWVKVVQRLPVRLRLIERPGEPPLRAGMTAYVSIDTGRTRKLSSIFGSGAAVAARPDLQETTKTE</sequence>
<dbReference type="Gene3D" id="2.40.30.170">
    <property type="match status" value="1"/>
</dbReference>
<dbReference type="RefSeq" id="WP_215620573.1">
    <property type="nucleotide sequence ID" value="NZ_CP076134.1"/>
</dbReference>
<dbReference type="Proteomes" id="UP000680839">
    <property type="component" value="Chromosome"/>
</dbReference>
<evidence type="ECO:0000256" key="2">
    <source>
        <dbReference type="SAM" id="MobiDB-lite"/>
    </source>
</evidence>
<proteinExistence type="predicted"/>
<dbReference type="SUPFAM" id="SSF111369">
    <property type="entry name" value="HlyD-like secretion proteins"/>
    <property type="match status" value="2"/>
</dbReference>
<reference evidence="5" key="1">
    <citation type="submission" date="2021-06" db="EMBL/GenBank/DDBJ databases">
        <title>Bradyrhizobium sp. S2-20-1 Genome sequencing.</title>
        <authorList>
            <person name="Jin L."/>
        </authorList>
    </citation>
    <scope>NUCLEOTIDE SEQUENCE</scope>
    <source>
        <strain evidence="5">S2-20-1</strain>
    </source>
</reference>
<dbReference type="Pfam" id="PF25917">
    <property type="entry name" value="BSH_RND"/>
    <property type="match status" value="1"/>
</dbReference>
<feature type="domain" description="p-hydroxybenzoic acid efflux pump subunit AaeA-like beta-barrel" evidence="4">
    <location>
        <begin position="239"/>
        <end position="328"/>
    </location>
</feature>
<dbReference type="InterPro" id="IPR058634">
    <property type="entry name" value="AaeA-lik-b-barrel"/>
</dbReference>
<dbReference type="EMBL" id="CP076134">
    <property type="protein sequence ID" value="QWG11711.1"/>
    <property type="molecule type" value="Genomic_DNA"/>
</dbReference>
<organism evidence="5 6">
    <name type="scientific">Bradyrhizobium sediminis</name>
    <dbReference type="NCBI Taxonomy" id="2840469"/>
    <lineage>
        <taxon>Bacteria</taxon>
        <taxon>Pseudomonadati</taxon>
        <taxon>Pseudomonadota</taxon>
        <taxon>Alphaproteobacteria</taxon>
        <taxon>Hyphomicrobiales</taxon>
        <taxon>Nitrobacteraceae</taxon>
        <taxon>Bradyrhizobium</taxon>
    </lineage>
</organism>
<accession>A0A975NBW3</accession>
<feature type="region of interest" description="Disordered" evidence="2">
    <location>
        <begin position="130"/>
        <end position="153"/>
    </location>
</feature>
<dbReference type="PANTHER" id="PTHR30386:SF19">
    <property type="entry name" value="MULTIDRUG EXPORT PROTEIN EMRA-RELATED"/>
    <property type="match status" value="1"/>
</dbReference>
<evidence type="ECO:0000313" key="5">
    <source>
        <dbReference type="EMBL" id="QWG11711.1"/>
    </source>
</evidence>